<sequence length="354" mass="38382">MNFKKIMSMAITGVLAVGLLAGCGKATDSQAGGGQGKDGLPDLKGKKLAVYVSFHEDMGKKLIQMFEEKTGCEVSYIRMPTGEAVTRIMAEKDDPKADIFIGGTADAHEVMNEKGLLEKYESKSEEGISKDLLDKNGVWKGLYVETLSIGVNTERFKKEFETKGIKMPTTLEDLLNPAFKGEIIMPDPNSSGTGITFVASVLNAMGEEKGLDYLKKLKPNVAQFTKSGFTPAQKVGTGEYLISVNFLADQLIIKNSGFPLESNVYDKAGWSIVPVSKIGKAKNKEAAEAFIDFVLTKEAGDALVEISNAVSTREDVTAPKGGKKLTELPINKDFNFLEAAKNKKSILEKFNAIK</sequence>
<keyword evidence="2" id="KW-0479">Metal-binding</keyword>
<dbReference type="AlphaFoldDB" id="A0A7Y3XZZ1"/>
<keyword evidence="1 3" id="KW-0732">Signal</keyword>
<protein>
    <submittedName>
        <fullName evidence="4">ABC transporter substrate-binding protein</fullName>
    </submittedName>
</protein>
<dbReference type="PIRSF" id="PIRSF002825">
    <property type="entry name" value="CfbpA"/>
    <property type="match status" value="1"/>
</dbReference>
<organism evidence="4 5">
    <name type="scientific">Clostridium cochlearium</name>
    <dbReference type="NCBI Taxonomy" id="1494"/>
    <lineage>
        <taxon>Bacteria</taxon>
        <taxon>Bacillati</taxon>
        <taxon>Bacillota</taxon>
        <taxon>Clostridia</taxon>
        <taxon>Eubacteriales</taxon>
        <taxon>Clostridiaceae</taxon>
        <taxon>Clostridium</taxon>
    </lineage>
</organism>
<dbReference type="CDD" id="cd13544">
    <property type="entry name" value="PBP2_Fbp_like_1"/>
    <property type="match status" value="1"/>
</dbReference>
<dbReference type="PANTHER" id="PTHR30006:SF2">
    <property type="entry name" value="ABC TRANSPORTER SUBSTRATE-BINDING PROTEIN"/>
    <property type="match status" value="1"/>
</dbReference>
<feature type="signal peptide" evidence="3">
    <location>
        <begin position="1"/>
        <end position="26"/>
    </location>
</feature>
<dbReference type="Gene3D" id="3.40.190.10">
    <property type="entry name" value="Periplasmic binding protein-like II"/>
    <property type="match status" value="2"/>
</dbReference>
<evidence type="ECO:0000256" key="2">
    <source>
        <dbReference type="PIRSR" id="PIRSR002825-1"/>
    </source>
</evidence>
<dbReference type="GO" id="GO:0030288">
    <property type="term" value="C:outer membrane-bounded periplasmic space"/>
    <property type="evidence" value="ECO:0007669"/>
    <property type="project" value="TreeGrafter"/>
</dbReference>
<feature type="chain" id="PRO_5031373854" evidence="3">
    <location>
        <begin position="27"/>
        <end position="354"/>
    </location>
</feature>
<dbReference type="SUPFAM" id="SSF53850">
    <property type="entry name" value="Periplasmic binding protein-like II"/>
    <property type="match status" value="1"/>
</dbReference>
<dbReference type="GO" id="GO:0046872">
    <property type="term" value="F:metal ion binding"/>
    <property type="evidence" value="ECO:0007669"/>
    <property type="project" value="UniProtKB-KW"/>
</dbReference>
<dbReference type="PROSITE" id="PS51257">
    <property type="entry name" value="PROKAR_LIPOPROTEIN"/>
    <property type="match status" value="1"/>
</dbReference>
<gene>
    <name evidence="4" type="ORF">HMJ28_11175</name>
</gene>
<comment type="caution">
    <text evidence="4">The sequence shown here is derived from an EMBL/GenBank/DDBJ whole genome shotgun (WGS) entry which is preliminary data.</text>
</comment>
<dbReference type="GO" id="GO:0030976">
    <property type="term" value="F:thiamine pyrophosphate binding"/>
    <property type="evidence" value="ECO:0007669"/>
    <property type="project" value="TreeGrafter"/>
</dbReference>
<dbReference type="InterPro" id="IPR026045">
    <property type="entry name" value="Ferric-bd"/>
</dbReference>
<evidence type="ECO:0000313" key="5">
    <source>
        <dbReference type="Proteomes" id="UP000528432"/>
    </source>
</evidence>
<dbReference type="EMBL" id="JABFIF010000028">
    <property type="protein sequence ID" value="NOH16930.1"/>
    <property type="molecule type" value="Genomic_DNA"/>
</dbReference>
<keyword evidence="2" id="KW-0408">Iron</keyword>
<dbReference type="RefSeq" id="WP_171303880.1">
    <property type="nucleotide sequence ID" value="NZ_JABFIF010000028.1"/>
</dbReference>
<feature type="binding site" evidence="2">
    <location>
        <position position="55"/>
    </location>
    <ligand>
        <name>Fe cation</name>
        <dbReference type="ChEBI" id="CHEBI:24875"/>
    </ligand>
</feature>
<evidence type="ECO:0000256" key="1">
    <source>
        <dbReference type="ARBA" id="ARBA00022729"/>
    </source>
</evidence>
<evidence type="ECO:0000313" key="4">
    <source>
        <dbReference type="EMBL" id="NOH16930.1"/>
    </source>
</evidence>
<dbReference type="GO" id="GO:0030975">
    <property type="term" value="F:thiamine binding"/>
    <property type="evidence" value="ECO:0007669"/>
    <property type="project" value="TreeGrafter"/>
</dbReference>
<proteinExistence type="predicted"/>
<dbReference type="PANTHER" id="PTHR30006">
    <property type="entry name" value="THIAMINE-BINDING PERIPLASMIC PROTEIN-RELATED"/>
    <property type="match status" value="1"/>
</dbReference>
<reference evidence="4 5" key="1">
    <citation type="submission" date="2020-05" db="EMBL/GenBank/DDBJ databases">
        <title>Draft genome sequence of Clostridium cochlearium strain AGROS13 isolated from a sheep dairy farm in New Zealand.</title>
        <authorList>
            <person name="Gupta T.B."/>
            <person name="Jauregui R."/>
            <person name="Risson A.N."/>
            <person name="Brightwell G."/>
            <person name="Maclean P."/>
        </authorList>
    </citation>
    <scope>NUCLEOTIDE SEQUENCE [LARGE SCALE GENOMIC DNA]</scope>
    <source>
        <strain evidence="4 5">AGROS13</strain>
    </source>
</reference>
<name>A0A7Y3XZZ1_CLOCO</name>
<accession>A0A7Y3XZZ1</accession>
<dbReference type="Pfam" id="PF13343">
    <property type="entry name" value="SBP_bac_6"/>
    <property type="match status" value="1"/>
</dbReference>
<evidence type="ECO:0000256" key="3">
    <source>
        <dbReference type="SAM" id="SignalP"/>
    </source>
</evidence>
<dbReference type="GO" id="GO:0015888">
    <property type="term" value="P:thiamine transport"/>
    <property type="evidence" value="ECO:0007669"/>
    <property type="project" value="TreeGrafter"/>
</dbReference>
<dbReference type="Proteomes" id="UP000528432">
    <property type="component" value="Unassembled WGS sequence"/>
</dbReference>